<dbReference type="Proteomes" id="UP000242715">
    <property type="component" value="Unassembled WGS sequence"/>
</dbReference>
<protein>
    <submittedName>
        <fullName evidence="1">Uncharacterized protein</fullName>
    </submittedName>
</protein>
<organism evidence="1 2">
    <name type="scientific">Trifolium subterraneum</name>
    <name type="common">Subterranean clover</name>
    <dbReference type="NCBI Taxonomy" id="3900"/>
    <lineage>
        <taxon>Eukaryota</taxon>
        <taxon>Viridiplantae</taxon>
        <taxon>Streptophyta</taxon>
        <taxon>Embryophyta</taxon>
        <taxon>Tracheophyta</taxon>
        <taxon>Spermatophyta</taxon>
        <taxon>Magnoliopsida</taxon>
        <taxon>eudicotyledons</taxon>
        <taxon>Gunneridae</taxon>
        <taxon>Pentapetalae</taxon>
        <taxon>rosids</taxon>
        <taxon>fabids</taxon>
        <taxon>Fabales</taxon>
        <taxon>Fabaceae</taxon>
        <taxon>Papilionoideae</taxon>
        <taxon>50 kb inversion clade</taxon>
        <taxon>NPAAA clade</taxon>
        <taxon>Hologalegina</taxon>
        <taxon>IRL clade</taxon>
        <taxon>Trifolieae</taxon>
        <taxon>Trifolium</taxon>
    </lineage>
</organism>
<proteinExistence type="predicted"/>
<dbReference type="EMBL" id="DF973887">
    <property type="protein sequence ID" value="GAU41890.1"/>
    <property type="molecule type" value="Genomic_DNA"/>
</dbReference>
<evidence type="ECO:0000313" key="2">
    <source>
        <dbReference type="Proteomes" id="UP000242715"/>
    </source>
</evidence>
<dbReference type="AlphaFoldDB" id="A0A2Z6NYA4"/>
<gene>
    <name evidence="1" type="ORF">TSUD_170010</name>
</gene>
<accession>A0A2Z6NYA4</accession>
<sequence>MLMSLLVVGGWWKMKDVAADSTYENILSASHNNTDEEANGCTGLQCRVVVDDEANLFMDQLAAVRSSRMLAGNNNQVTRRTSDRNNPTCSSGGSYTSSSCLGSKQVSHCNVYCGAHNS</sequence>
<dbReference type="OrthoDB" id="10607422at2759"/>
<evidence type="ECO:0000313" key="1">
    <source>
        <dbReference type="EMBL" id="GAU41890.1"/>
    </source>
</evidence>
<reference evidence="2" key="1">
    <citation type="journal article" date="2017" name="Front. Plant Sci.">
        <title>Climate Clever Clovers: New Paradigm to Reduce the Environmental Footprint of Ruminants by Breeding Low Methanogenic Forages Utilizing Haplotype Variation.</title>
        <authorList>
            <person name="Kaur P."/>
            <person name="Appels R."/>
            <person name="Bayer P.E."/>
            <person name="Keeble-Gagnere G."/>
            <person name="Wang J."/>
            <person name="Hirakawa H."/>
            <person name="Shirasawa K."/>
            <person name="Vercoe P."/>
            <person name="Stefanova K."/>
            <person name="Durmic Z."/>
            <person name="Nichols P."/>
            <person name="Revell C."/>
            <person name="Isobe S.N."/>
            <person name="Edwards D."/>
            <person name="Erskine W."/>
        </authorList>
    </citation>
    <scope>NUCLEOTIDE SEQUENCE [LARGE SCALE GENOMIC DNA]</scope>
    <source>
        <strain evidence="2">cv. Daliak</strain>
    </source>
</reference>
<name>A0A2Z6NYA4_TRISU</name>
<keyword evidence="2" id="KW-1185">Reference proteome</keyword>